<evidence type="ECO:0000313" key="2">
    <source>
        <dbReference type="EMBL" id="KAA3808443.1"/>
    </source>
</evidence>
<sequence>MKTKKYILYALSFLTLIGSSCSDTWDNHYAQEQSAVNNDQITIVNKPLTEYLAEESSLTNMYQLFKETGMIDEMQKKEQMYTILATEADLAPTRAASNDDVYTAQTYISDASISPSKITDGQRLLMWSGKFLNIKKTEEETGNIIQFNNATVTKIVKLTNGYLYILDQAIVSPRSMYEIIESLGDDYSIFRQMILSRNQLTFDKNASEIIGVDNTGNTVYDSVFTVKAPYFENKGFDIMSENVTATMLIPSNEVINDALTTARQKLTEWGLEREDSIIRNWVFQAAFFNKKYTKLDFEENEDLKSVFSKQWRTTVQEVDLDHPVNMSNGTAYYVKKMKIPTNVLIYRLKDHFYYYEKMTALEKETYFKTTNLAYKEIGHSDGKSYHDGWPAMGFPRIYYYTLVYDLADPANKTYTLEFTPFKYKEMGTTEHEVSPYKIPEGTYKIYFGFEQDKSGKVGQVKIFVNDVEVGTASESANKGTNFHFDRNGGGYAEGYDANAAKAAGVSKYSNYDRDGGVMSNELVVTGEAKPITIRFEGSGNSLTKAIFFHWCLKPTEDCY</sequence>
<proteinExistence type="predicted"/>
<evidence type="ECO:0000256" key="1">
    <source>
        <dbReference type="SAM" id="SignalP"/>
    </source>
</evidence>
<dbReference type="KEGG" id="boa:Bovatus_04451"/>
<reference evidence="6" key="1">
    <citation type="journal article" date="2018" name="J. Anim. Genet.">
        <title>Acquired interbacterial defense systems protect against interspecies antagonism in the human gut microbiome.</title>
        <authorList>
            <person name="Ross B.D."/>
            <person name="Verster A.J."/>
            <person name="Radey M.C."/>
            <person name="Schmidtke D.T."/>
            <person name="Pope C.E."/>
            <person name="Hoffman L.R."/>
            <person name="Hajjar A."/>
            <person name="Peterson S.B."/>
            <person name="Borenstein E."/>
            <person name="Mougous J."/>
        </authorList>
    </citation>
    <scope>NUCLEOTIDE SEQUENCE [LARGE SCALE GENOMIC DNA]</scope>
    <source>
        <strain evidence="6">3725 D1 iv</strain>
    </source>
</reference>
<name>A0A395VRT5_BACOV</name>
<reference evidence="3" key="5">
    <citation type="submission" date="2019-07" db="EMBL/GenBank/DDBJ databases">
        <authorList>
            <person name="Ross B.D."/>
            <person name="Verster A.J."/>
            <person name="Radey M.C."/>
            <person name="Schmidtke D.T."/>
            <person name="Pope C.E."/>
            <person name="Hoffman L.R."/>
            <person name="Hajjar A."/>
            <person name="Peterson S.B."/>
            <person name="Borenstein E."/>
            <person name="Mougous J.D."/>
        </authorList>
    </citation>
    <scope>NUCLEOTIDE SEQUENCE</scope>
    <source>
        <strain evidence="3">3725 D1 iv</strain>
    </source>
</reference>
<accession>A0A395VRT5</accession>
<evidence type="ECO:0000313" key="3">
    <source>
        <dbReference type="EMBL" id="QDM11732.1"/>
    </source>
</evidence>
<dbReference type="EMBL" id="QRVZ01000020">
    <property type="protein sequence ID" value="RGS80901.1"/>
    <property type="molecule type" value="Genomic_DNA"/>
</dbReference>
<dbReference type="SUPFAM" id="SSF82153">
    <property type="entry name" value="FAS1 domain"/>
    <property type="match status" value="1"/>
</dbReference>
<dbReference type="PROSITE" id="PS51257">
    <property type="entry name" value="PROKAR_LIPOPROTEIN"/>
    <property type="match status" value="1"/>
</dbReference>
<evidence type="ECO:0000313" key="6">
    <source>
        <dbReference type="Proteomes" id="UP000318823"/>
    </source>
</evidence>
<dbReference type="EMBL" id="CP041395">
    <property type="protein sequence ID" value="QDM11732.1"/>
    <property type="molecule type" value="Genomic_DNA"/>
</dbReference>
<protein>
    <recommendedName>
        <fullName evidence="8">FAS1 domain-containing protein</fullName>
    </recommendedName>
</protein>
<feature type="signal peptide" evidence="1">
    <location>
        <begin position="1"/>
        <end position="22"/>
    </location>
</feature>
<dbReference type="Proteomes" id="UP000318823">
    <property type="component" value="Chromosome"/>
</dbReference>
<evidence type="ECO:0000313" key="7">
    <source>
        <dbReference type="Proteomes" id="UP000460135"/>
    </source>
</evidence>
<evidence type="ECO:0000313" key="5">
    <source>
        <dbReference type="Proteomes" id="UP000266492"/>
    </source>
</evidence>
<dbReference type="GeneID" id="29453392"/>
<reference evidence="3" key="2">
    <citation type="journal article" date="2018" name="Nature">
        <title>Human gut bacteria contain acquired interbacterial defence systems.</title>
        <authorList>
            <person name="Ross B.D."/>
            <person name="Verster A.J."/>
            <person name="Radey M.C."/>
            <person name="Schmidtke D.T."/>
            <person name="Pope C.E."/>
            <person name="Hoffman L.R."/>
            <person name="Hajjar A."/>
            <person name="Peterson S.B."/>
            <person name="Borenstein E."/>
            <person name="Mougous J."/>
        </authorList>
    </citation>
    <scope>NUCLEOTIDE SEQUENCE</scope>
    <source>
        <strain evidence="3">3725 D1 iv</strain>
    </source>
</reference>
<dbReference type="RefSeq" id="WP_004301626.1">
    <property type="nucleotide sequence ID" value="NZ_CAKJYX010000005.1"/>
</dbReference>
<dbReference type="Gene3D" id="2.30.180.10">
    <property type="entry name" value="FAS1 domain"/>
    <property type="match status" value="1"/>
</dbReference>
<dbReference type="EMBL" id="VWLX01000002">
    <property type="protein sequence ID" value="KAA3808443.1"/>
    <property type="molecule type" value="Genomic_DNA"/>
</dbReference>
<dbReference type="AlphaFoldDB" id="A0A395VRT5"/>
<reference evidence="4 5" key="3">
    <citation type="submission" date="2018-08" db="EMBL/GenBank/DDBJ databases">
        <title>A genome reference for cultivated species of the human gut microbiota.</title>
        <authorList>
            <person name="Zou Y."/>
            <person name="Xue W."/>
            <person name="Luo G."/>
        </authorList>
    </citation>
    <scope>NUCLEOTIDE SEQUENCE [LARGE SCALE GENOMIC DNA]</scope>
    <source>
        <strain evidence="4 5">AF20-9LB</strain>
    </source>
</reference>
<dbReference type="InterPro" id="IPR036378">
    <property type="entry name" value="FAS1_dom_sf"/>
</dbReference>
<keyword evidence="1" id="KW-0732">Signal</keyword>
<feature type="chain" id="PRO_5042358162" description="FAS1 domain-containing protein" evidence="1">
    <location>
        <begin position="23"/>
        <end position="559"/>
    </location>
</feature>
<dbReference type="Proteomes" id="UP000460135">
    <property type="component" value="Unassembled WGS sequence"/>
</dbReference>
<reference evidence="2 7" key="4">
    <citation type="journal article" date="2019" name="Nat. Med.">
        <title>A library of human gut bacterial isolates paired with longitudinal multiomics data enables mechanistic microbiome research.</title>
        <authorList>
            <person name="Poyet M."/>
            <person name="Groussin M."/>
            <person name="Gibbons S.M."/>
            <person name="Avila-Pacheco J."/>
            <person name="Jiang X."/>
            <person name="Kearney S.M."/>
            <person name="Perrotta A.R."/>
            <person name="Berdy B."/>
            <person name="Zhao S."/>
            <person name="Lieberman T.D."/>
            <person name="Swanson P.K."/>
            <person name="Smith M."/>
            <person name="Roesemann S."/>
            <person name="Alexander J.E."/>
            <person name="Rich S.A."/>
            <person name="Livny J."/>
            <person name="Vlamakis H."/>
            <person name="Clish C."/>
            <person name="Bullock K."/>
            <person name="Deik A."/>
            <person name="Scott J."/>
            <person name="Pierce K.A."/>
            <person name="Xavier R.J."/>
            <person name="Alm E.J."/>
        </authorList>
    </citation>
    <scope>NUCLEOTIDE SEQUENCE [LARGE SCALE GENOMIC DNA]</scope>
    <source>
        <strain evidence="2 7">BIOML-A183</strain>
    </source>
</reference>
<organism evidence="4 5">
    <name type="scientific">Bacteroides ovatus</name>
    <dbReference type="NCBI Taxonomy" id="28116"/>
    <lineage>
        <taxon>Bacteria</taxon>
        <taxon>Pseudomonadati</taxon>
        <taxon>Bacteroidota</taxon>
        <taxon>Bacteroidia</taxon>
        <taxon>Bacteroidales</taxon>
        <taxon>Bacteroidaceae</taxon>
        <taxon>Bacteroides</taxon>
    </lineage>
</organism>
<evidence type="ECO:0008006" key="8">
    <source>
        <dbReference type="Google" id="ProtNLM"/>
    </source>
</evidence>
<gene>
    <name evidence="4" type="ORF">DWX70_20275</name>
    <name evidence="3" type="ORF">DYI28_25195</name>
    <name evidence="2" type="ORF">F3F51_03470</name>
</gene>
<dbReference type="Proteomes" id="UP000266492">
    <property type="component" value="Unassembled WGS sequence"/>
</dbReference>
<evidence type="ECO:0000313" key="4">
    <source>
        <dbReference type="EMBL" id="RGS80901.1"/>
    </source>
</evidence>